<feature type="domain" description="Mutator-like transposase" evidence="2">
    <location>
        <begin position="107"/>
        <end position="235"/>
    </location>
</feature>
<sequence length="242" mass="27143">MRLSKRKAHLRKAGFKKGTASPKQGQTVAFPTVSDSKYVRLEKKAFESRVHTSNNVLTFKDTDGTDTTVSALRPRPNASNVVDEYSGCGDESLHPDVCTNKLMVQAKVQALFNSAFKKHRHDKPNCEGDLNFDAANSVRWGLGWRKRLKCTKCSYMSDNHNLYEEVENKKGPGRRATKVNIGLQLGLCTTPISNTGVRRIFNNANIIAPNQAAMQRLSDKVNEKIQSVNIRDMHELLLKKMP</sequence>
<gene>
    <name evidence="3" type="ORF">DPMN_163210</name>
</gene>
<evidence type="ECO:0000259" key="2">
    <source>
        <dbReference type="Pfam" id="PF20700"/>
    </source>
</evidence>
<proteinExistence type="predicted"/>
<keyword evidence="4" id="KW-1185">Reference proteome</keyword>
<feature type="region of interest" description="Disordered" evidence="1">
    <location>
        <begin position="1"/>
        <end position="27"/>
    </location>
</feature>
<organism evidence="3 4">
    <name type="scientific">Dreissena polymorpha</name>
    <name type="common">Zebra mussel</name>
    <name type="synonym">Mytilus polymorpha</name>
    <dbReference type="NCBI Taxonomy" id="45954"/>
    <lineage>
        <taxon>Eukaryota</taxon>
        <taxon>Metazoa</taxon>
        <taxon>Spiralia</taxon>
        <taxon>Lophotrochozoa</taxon>
        <taxon>Mollusca</taxon>
        <taxon>Bivalvia</taxon>
        <taxon>Autobranchia</taxon>
        <taxon>Heteroconchia</taxon>
        <taxon>Euheterodonta</taxon>
        <taxon>Imparidentia</taxon>
        <taxon>Neoheterodontei</taxon>
        <taxon>Myida</taxon>
        <taxon>Dreissenoidea</taxon>
        <taxon>Dreissenidae</taxon>
        <taxon>Dreissena</taxon>
    </lineage>
</organism>
<comment type="caution">
    <text evidence="3">The sequence shown here is derived from an EMBL/GenBank/DDBJ whole genome shotgun (WGS) entry which is preliminary data.</text>
</comment>
<accession>A0A9D4ERM2</accession>
<evidence type="ECO:0000313" key="4">
    <source>
        <dbReference type="Proteomes" id="UP000828390"/>
    </source>
</evidence>
<evidence type="ECO:0000313" key="3">
    <source>
        <dbReference type="EMBL" id="KAH3785125.1"/>
    </source>
</evidence>
<dbReference type="Pfam" id="PF20700">
    <property type="entry name" value="Mutator"/>
    <property type="match status" value="1"/>
</dbReference>
<reference evidence="3" key="1">
    <citation type="journal article" date="2019" name="bioRxiv">
        <title>The Genome of the Zebra Mussel, Dreissena polymorpha: A Resource for Invasive Species Research.</title>
        <authorList>
            <person name="McCartney M.A."/>
            <person name="Auch B."/>
            <person name="Kono T."/>
            <person name="Mallez S."/>
            <person name="Zhang Y."/>
            <person name="Obille A."/>
            <person name="Becker A."/>
            <person name="Abrahante J.E."/>
            <person name="Garbe J."/>
            <person name="Badalamenti J.P."/>
            <person name="Herman A."/>
            <person name="Mangelson H."/>
            <person name="Liachko I."/>
            <person name="Sullivan S."/>
            <person name="Sone E.D."/>
            <person name="Koren S."/>
            <person name="Silverstein K.A.T."/>
            <person name="Beckman K.B."/>
            <person name="Gohl D.M."/>
        </authorList>
    </citation>
    <scope>NUCLEOTIDE SEQUENCE</scope>
    <source>
        <strain evidence="3">Duluth1</strain>
        <tissue evidence="3">Whole animal</tissue>
    </source>
</reference>
<reference evidence="3" key="2">
    <citation type="submission" date="2020-11" db="EMBL/GenBank/DDBJ databases">
        <authorList>
            <person name="McCartney M.A."/>
            <person name="Auch B."/>
            <person name="Kono T."/>
            <person name="Mallez S."/>
            <person name="Becker A."/>
            <person name="Gohl D.M."/>
            <person name="Silverstein K.A.T."/>
            <person name="Koren S."/>
            <person name="Bechman K.B."/>
            <person name="Herman A."/>
            <person name="Abrahante J.E."/>
            <person name="Garbe J."/>
        </authorList>
    </citation>
    <scope>NUCLEOTIDE SEQUENCE</scope>
    <source>
        <strain evidence="3">Duluth1</strain>
        <tissue evidence="3">Whole animal</tissue>
    </source>
</reference>
<protein>
    <recommendedName>
        <fullName evidence="2">Mutator-like transposase domain-containing protein</fullName>
    </recommendedName>
</protein>
<dbReference type="Proteomes" id="UP000828390">
    <property type="component" value="Unassembled WGS sequence"/>
</dbReference>
<evidence type="ECO:0000256" key="1">
    <source>
        <dbReference type="SAM" id="MobiDB-lite"/>
    </source>
</evidence>
<dbReference type="InterPro" id="IPR049012">
    <property type="entry name" value="Mutator_transp_dom"/>
</dbReference>
<name>A0A9D4ERM2_DREPO</name>
<dbReference type="AlphaFoldDB" id="A0A9D4ERM2"/>
<dbReference type="EMBL" id="JAIWYP010000008">
    <property type="protein sequence ID" value="KAH3785125.1"/>
    <property type="molecule type" value="Genomic_DNA"/>
</dbReference>
<feature type="compositionally biased region" description="Basic residues" evidence="1">
    <location>
        <begin position="1"/>
        <end position="15"/>
    </location>
</feature>